<dbReference type="PANTHER" id="PTHR34980:SF2">
    <property type="entry name" value="INNER MEMBRANE PROTEIN YHAH-RELATED"/>
    <property type="match status" value="1"/>
</dbReference>
<dbReference type="AlphaFoldDB" id="A0A2N6QEI8"/>
<dbReference type="RefSeq" id="WP_083307578.1">
    <property type="nucleotide sequence ID" value="NZ_JANSKL010000019.1"/>
</dbReference>
<dbReference type="GO" id="GO:0005886">
    <property type="term" value="C:plasma membrane"/>
    <property type="evidence" value="ECO:0007669"/>
    <property type="project" value="TreeGrafter"/>
</dbReference>
<feature type="transmembrane region" description="Helical" evidence="1">
    <location>
        <begin position="89"/>
        <end position="107"/>
    </location>
</feature>
<feature type="transmembrane region" description="Helical" evidence="1">
    <location>
        <begin position="47"/>
        <end position="77"/>
    </location>
</feature>
<evidence type="ECO:0000313" key="3">
    <source>
        <dbReference type="Proteomes" id="UP000235748"/>
    </source>
</evidence>
<keyword evidence="1" id="KW-1133">Transmembrane helix</keyword>
<feature type="transmembrane region" description="Helical" evidence="1">
    <location>
        <begin position="160"/>
        <end position="180"/>
    </location>
</feature>
<evidence type="ECO:0000256" key="1">
    <source>
        <dbReference type="SAM" id="Phobius"/>
    </source>
</evidence>
<keyword evidence="1" id="KW-0472">Membrane</keyword>
<evidence type="ECO:0000313" key="2">
    <source>
        <dbReference type="EMBL" id="PMC17981.1"/>
    </source>
</evidence>
<dbReference type="InterPro" id="IPR008523">
    <property type="entry name" value="DUF805"/>
</dbReference>
<dbReference type="EMBL" id="PNGG01000005">
    <property type="protein sequence ID" value="PMC17981.1"/>
    <property type="molecule type" value="Genomic_DNA"/>
</dbReference>
<protein>
    <submittedName>
        <fullName evidence="2">DUF805 domain-containing protein</fullName>
    </submittedName>
</protein>
<dbReference type="Proteomes" id="UP000235748">
    <property type="component" value="Unassembled WGS sequence"/>
</dbReference>
<dbReference type="PANTHER" id="PTHR34980">
    <property type="entry name" value="INNER MEMBRANE PROTEIN-RELATED-RELATED"/>
    <property type="match status" value="1"/>
</dbReference>
<reference evidence="2 3" key="1">
    <citation type="submission" date="2017-09" db="EMBL/GenBank/DDBJ databases">
        <title>Bacterial strain isolated from the female urinary microbiota.</title>
        <authorList>
            <person name="Thomas-White K."/>
            <person name="Kumar N."/>
            <person name="Forster S."/>
            <person name="Putonti C."/>
            <person name="Lawley T."/>
            <person name="Wolfe A.J."/>
        </authorList>
    </citation>
    <scope>NUCLEOTIDE SEQUENCE [LARGE SCALE GENOMIC DNA]</scope>
    <source>
        <strain evidence="2 3">UMB0834</strain>
    </source>
</reference>
<dbReference type="Pfam" id="PF05656">
    <property type="entry name" value="DUF805"/>
    <property type="match status" value="1"/>
</dbReference>
<keyword evidence="1" id="KW-0812">Transmembrane</keyword>
<proteinExistence type="predicted"/>
<name>A0A2N6QEI8_9STAP</name>
<accession>A0A2N6QEI8</accession>
<gene>
    <name evidence="2" type="ORF">CJ235_09120</name>
</gene>
<feature type="transmembrane region" description="Helical" evidence="1">
    <location>
        <begin position="128"/>
        <end position="148"/>
    </location>
</feature>
<organism evidence="2 3">
    <name type="scientific">Staphylococcus pettenkoferi</name>
    <dbReference type="NCBI Taxonomy" id="170573"/>
    <lineage>
        <taxon>Bacteria</taxon>
        <taxon>Bacillati</taxon>
        <taxon>Bacillota</taxon>
        <taxon>Bacilli</taxon>
        <taxon>Bacillales</taxon>
        <taxon>Staphylococcaceae</taxon>
        <taxon>Staphylococcus</taxon>
    </lineage>
</organism>
<comment type="caution">
    <text evidence="2">The sequence shown here is derived from an EMBL/GenBank/DDBJ whole genome shotgun (WGS) entry which is preliminary data.</text>
</comment>
<sequence length="209" mass="24581">MICRDKHHEELSYMTPSTTFGEAFYLYWKNAFNFKGRARRSEFWWMVLWKFIFIAPVLIISIFWLVTFFCALIVSLLTWSLDPLESTKYFLNILLYYSIFISVITFIPSASLTIRRCHDTGLRTIIPIILYSLYLLIYISSQGTIIILNISNVWKVNPYISIGSFIVLCIYIYFIVIVSLDSKKGCNKYGESPKYPSSQYEDEDKIRLI</sequence>